<keyword evidence="2" id="KW-1185">Reference proteome</keyword>
<dbReference type="STRING" id="1035195.HMPREF9997_01440"/>
<dbReference type="AlphaFoldDB" id="L1MGP8"/>
<accession>L1MGP8</accession>
<proteinExistence type="predicted"/>
<gene>
    <name evidence="1" type="ORF">HMPREF9997_01440</name>
</gene>
<dbReference type="HOGENOM" id="CLU_2988946_0_0_11"/>
<protein>
    <submittedName>
        <fullName evidence="1">Uncharacterized protein</fullName>
    </submittedName>
</protein>
<evidence type="ECO:0000313" key="1">
    <source>
        <dbReference type="EMBL" id="EKX90225.1"/>
    </source>
</evidence>
<name>L1MGP8_9CORY</name>
<dbReference type="Proteomes" id="UP000010445">
    <property type="component" value="Unassembled WGS sequence"/>
</dbReference>
<sequence length="57" mass="6083">MGPALEEPEPEPLEELLGAQALMVAVRPAAALRVPAMRRKLRRVKVLLIVVLSLGGG</sequence>
<comment type="caution">
    <text evidence="1">The sequence shown here is derived from an EMBL/GenBank/DDBJ whole genome shotgun (WGS) entry which is preliminary data.</text>
</comment>
<organism evidence="1 2">
    <name type="scientific">Corynebacterium durum F0235</name>
    <dbReference type="NCBI Taxonomy" id="1035195"/>
    <lineage>
        <taxon>Bacteria</taxon>
        <taxon>Bacillati</taxon>
        <taxon>Actinomycetota</taxon>
        <taxon>Actinomycetes</taxon>
        <taxon>Mycobacteriales</taxon>
        <taxon>Corynebacteriaceae</taxon>
        <taxon>Corynebacterium</taxon>
    </lineage>
</organism>
<evidence type="ECO:0000313" key="2">
    <source>
        <dbReference type="Proteomes" id="UP000010445"/>
    </source>
</evidence>
<reference evidence="1 2" key="1">
    <citation type="submission" date="2012-05" db="EMBL/GenBank/DDBJ databases">
        <authorList>
            <person name="Weinstock G."/>
            <person name="Sodergren E."/>
            <person name="Lobos E.A."/>
            <person name="Fulton L."/>
            <person name="Fulton R."/>
            <person name="Courtney L."/>
            <person name="Fronick C."/>
            <person name="O'Laughlin M."/>
            <person name="Godfrey J."/>
            <person name="Wilson R.M."/>
            <person name="Miner T."/>
            <person name="Farmer C."/>
            <person name="Delehaunty K."/>
            <person name="Cordes M."/>
            <person name="Minx P."/>
            <person name="Tomlinson C."/>
            <person name="Chen J."/>
            <person name="Wollam A."/>
            <person name="Pepin K.H."/>
            <person name="Bhonagiri V."/>
            <person name="Zhang X."/>
            <person name="Suruliraj S."/>
            <person name="Warren W."/>
            <person name="Mitreva M."/>
            <person name="Mardis E.R."/>
            <person name="Wilson R.K."/>
        </authorList>
    </citation>
    <scope>NUCLEOTIDE SEQUENCE [LARGE SCALE GENOMIC DNA]</scope>
    <source>
        <strain evidence="1 2">F0235</strain>
    </source>
</reference>
<dbReference type="EMBL" id="AMEM01000018">
    <property type="protein sequence ID" value="EKX90225.1"/>
    <property type="molecule type" value="Genomic_DNA"/>
</dbReference>